<dbReference type="Gene3D" id="3.30.70.100">
    <property type="match status" value="1"/>
</dbReference>
<dbReference type="PANTHER" id="PTHR46932:SF12">
    <property type="entry name" value="HEAVY METAL-ASSOCIATED ISOPRENYLATED PLANT PROTEIN 47"/>
    <property type="match status" value="1"/>
</dbReference>
<feature type="compositionally biased region" description="Pro residues" evidence="1">
    <location>
        <begin position="106"/>
        <end position="116"/>
    </location>
</feature>
<protein>
    <recommendedName>
        <fullName evidence="4">HMA domain-containing protein</fullName>
    </recommendedName>
</protein>
<dbReference type="InterPro" id="IPR042885">
    <property type="entry name" value="HIPP47/16"/>
</dbReference>
<evidence type="ECO:0000256" key="1">
    <source>
        <dbReference type="SAM" id="MobiDB-lite"/>
    </source>
</evidence>
<name>A0A1R3KB73_9ROSI</name>
<sequence length="142" mass="15767">MIKMSIPCDKCRRKAMKTVSHPKKGTVESVAAEGAGDEKLKVVVIVDGVDAYDLTKKLRKKLPKTKVTLEIVEEIKVEEKKPPAKVEEKKPPAKVEEKKPPAAAAAPPPQPQPKPSDQPQQLGIYYPYPYYPETYQNSCAIL</sequence>
<comment type="caution">
    <text evidence="2">The sequence shown here is derived from an EMBL/GenBank/DDBJ whole genome shotgun (WGS) entry which is preliminary data.</text>
</comment>
<dbReference type="PANTHER" id="PTHR46932">
    <property type="entry name" value="HEAVY METAL-ASSOCIATED ISOPRENYLATED PLANT PROTEIN 47"/>
    <property type="match status" value="1"/>
</dbReference>
<keyword evidence="3" id="KW-1185">Reference proteome</keyword>
<feature type="region of interest" description="Disordered" evidence="1">
    <location>
        <begin position="78"/>
        <end position="125"/>
    </location>
</feature>
<dbReference type="EMBL" id="AWUE01014269">
    <property type="protein sequence ID" value="OMP04289.1"/>
    <property type="molecule type" value="Genomic_DNA"/>
</dbReference>
<dbReference type="OrthoDB" id="10611902at2759"/>
<organism evidence="2 3">
    <name type="scientific">Corchorus olitorius</name>
    <dbReference type="NCBI Taxonomy" id="93759"/>
    <lineage>
        <taxon>Eukaryota</taxon>
        <taxon>Viridiplantae</taxon>
        <taxon>Streptophyta</taxon>
        <taxon>Embryophyta</taxon>
        <taxon>Tracheophyta</taxon>
        <taxon>Spermatophyta</taxon>
        <taxon>Magnoliopsida</taxon>
        <taxon>eudicotyledons</taxon>
        <taxon>Gunneridae</taxon>
        <taxon>Pentapetalae</taxon>
        <taxon>rosids</taxon>
        <taxon>malvids</taxon>
        <taxon>Malvales</taxon>
        <taxon>Malvaceae</taxon>
        <taxon>Grewioideae</taxon>
        <taxon>Apeibeae</taxon>
        <taxon>Corchorus</taxon>
    </lineage>
</organism>
<dbReference type="Proteomes" id="UP000187203">
    <property type="component" value="Unassembled WGS sequence"/>
</dbReference>
<evidence type="ECO:0008006" key="4">
    <source>
        <dbReference type="Google" id="ProtNLM"/>
    </source>
</evidence>
<gene>
    <name evidence="2" type="ORF">COLO4_09797</name>
</gene>
<accession>A0A1R3KB73</accession>
<dbReference type="AlphaFoldDB" id="A0A1R3KB73"/>
<feature type="compositionally biased region" description="Basic and acidic residues" evidence="1">
    <location>
        <begin position="78"/>
        <end position="100"/>
    </location>
</feature>
<proteinExistence type="predicted"/>
<evidence type="ECO:0000313" key="3">
    <source>
        <dbReference type="Proteomes" id="UP000187203"/>
    </source>
</evidence>
<reference evidence="3" key="1">
    <citation type="submission" date="2013-09" db="EMBL/GenBank/DDBJ databases">
        <title>Corchorus olitorius genome sequencing.</title>
        <authorList>
            <person name="Alam M."/>
            <person name="Haque M.S."/>
            <person name="Islam M.S."/>
            <person name="Emdad E.M."/>
            <person name="Islam M.M."/>
            <person name="Ahmed B."/>
            <person name="Halim A."/>
            <person name="Hossen Q.M.M."/>
            <person name="Hossain M.Z."/>
            <person name="Ahmed R."/>
            <person name="Khan M.M."/>
            <person name="Islam R."/>
            <person name="Rashid M.M."/>
            <person name="Khan S.A."/>
            <person name="Rahman M.S."/>
            <person name="Alam M."/>
            <person name="Yahiya A.S."/>
            <person name="Khan M.S."/>
            <person name="Azam M.S."/>
            <person name="Haque T."/>
            <person name="Lashkar M.Z.H."/>
            <person name="Akhand A.I."/>
            <person name="Morshed G."/>
            <person name="Roy S."/>
            <person name="Uddin K.S."/>
            <person name="Rabeya T."/>
            <person name="Hossain A.S."/>
            <person name="Chowdhury A."/>
            <person name="Snigdha A.R."/>
            <person name="Mortoza M.S."/>
            <person name="Matin S.A."/>
            <person name="Hoque S.M.E."/>
            <person name="Islam M.K."/>
            <person name="Roy D.K."/>
            <person name="Haider R."/>
            <person name="Moosa M.M."/>
            <person name="Elias S.M."/>
            <person name="Hasan A.M."/>
            <person name="Jahan S."/>
            <person name="Shafiuddin M."/>
            <person name="Mahmood N."/>
            <person name="Shommy N.S."/>
        </authorList>
    </citation>
    <scope>NUCLEOTIDE SEQUENCE [LARGE SCALE GENOMIC DNA]</scope>
    <source>
        <strain evidence="3">cv. O-4</strain>
    </source>
</reference>
<evidence type="ECO:0000313" key="2">
    <source>
        <dbReference type="EMBL" id="OMP04289.1"/>
    </source>
</evidence>